<comment type="caution">
    <text evidence="1">The sequence shown here is derived from an EMBL/GenBank/DDBJ whole genome shotgun (WGS) entry which is preliminary data.</text>
</comment>
<proteinExistence type="predicted"/>
<dbReference type="AlphaFoldDB" id="A0A5C5X808"/>
<name>A0A5C5X808_9PLAN</name>
<organism evidence="1 2">
    <name type="scientific">Thalassoglobus neptunius</name>
    <dbReference type="NCBI Taxonomy" id="1938619"/>
    <lineage>
        <taxon>Bacteria</taxon>
        <taxon>Pseudomonadati</taxon>
        <taxon>Planctomycetota</taxon>
        <taxon>Planctomycetia</taxon>
        <taxon>Planctomycetales</taxon>
        <taxon>Planctomycetaceae</taxon>
        <taxon>Thalassoglobus</taxon>
    </lineage>
</organism>
<evidence type="ECO:0000313" key="1">
    <source>
        <dbReference type="EMBL" id="TWT58958.1"/>
    </source>
</evidence>
<reference evidence="1 2" key="1">
    <citation type="submission" date="2019-02" db="EMBL/GenBank/DDBJ databases">
        <title>Deep-cultivation of Planctomycetes and their phenomic and genomic characterization uncovers novel biology.</title>
        <authorList>
            <person name="Wiegand S."/>
            <person name="Jogler M."/>
            <person name="Boedeker C."/>
            <person name="Pinto D."/>
            <person name="Vollmers J."/>
            <person name="Rivas-Marin E."/>
            <person name="Kohn T."/>
            <person name="Peeters S.H."/>
            <person name="Heuer A."/>
            <person name="Rast P."/>
            <person name="Oberbeckmann S."/>
            <person name="Bunk B."/>
            <person name="Jeske O."/>
            <person name="Meyerdierks A."/>
            <person name="Storesund J.E."/>
            <person name="Kallscheuer N."/>
            <person name="Luecker S."/>
            <person name="Lage O.M."/>
            <person name="Pohl T."/>
            <person name="Merkel B.J."/>
            <person name="Hornburger P."/>
            <person name="Mueller R.-W."/>
            <person name="Bruemmer F."/>
            <person name="Labrenz M."/>
            <person name="Spormann A.M."/>
            <person name="Op Den Camp H."/>
            <person name="Overmann J."/>
            <person name="Amann R."/>
            <person name="Jetten M.S.M."/>
            <person name="Mascher T."/>
            <person name="Medema M.H."/>
            <person name="Devos D.P."/>
            <person name="Kaster A.-K."/>
            <person name="Ovreas L."/>
            <person name="Rohde M."/>
            <person name="Galperin M.Y."/>
            <person name="Jogler C."/>
        </authorList>
    </citation>
    <scope>NUCLEOTIDE SEQUENCE [LARGE SCALE GENOMIC DNA]</scope>
    <source>
        <strain evidence="1 2">KOR42</strain>
    </source>
</reference>
<dbReference type="EMBL" id="SIHI01000001">
    <property type="protein sequence ID" value="TWT58958.1"/>
    <property type="molecule type" value="Genomic_DNA"/>
</dbReference>
<sequence>MLTDDKCDFCGQPNCTSEEHIQIIREVEESIEQAMQFERSLSLRVAVSQRCKVDQPDFEPCRLMRWFYVLKYLICTQFGLDRDSKNRAHPPSVSVGEFNEFGGGYSWSVCIARVGEGVFTGWWADIEHDGECFI</sequence>
<dbReference type="Proteomes" id="UP000317243">
    <property type="component" value="Unassembled WGS sequence"/>
</dbReference>
<keyword evidence="2" id="KW-1185">Reference proteome</keyword>
<evidence type="ECO:0000313" key="2">
    <source>
        <dbReference type="Proteomes" id="UP000317243"/>
    </source>
</evidence>
<gene>
    <name evidence="1" type="ORF">KOR42_23450</name>
</gene>
<accession>A0A5C5X808</accession>
<protein>
    <submittedName>
        <fullName evidence="1">Uncharacterized protein</fullName>
    </submittedName>
</protein>